<reference evidence="17" key="1">
    <citation type="submission" date="2018-11" db="EMBL/GenBank/DDBJ databases">
        <title>Chitinophaga lutea sp.nov., isolate from arsenic contaminated soil.</title>
        <authorList>
            <person name="Zong Y."/>
        </authorList>
    </citation>
    <scope>NUCLEOTIDE SEQUENCE [LARGE SCALE GENOMIC DNA]</scope>
    <source>
        <strain evidence="17">YLT18</strain>
    </source>
</reference>
<dbReference type="Proteomes" id="UP000279089">
    <property type="component" value="Unassembled WGS sequence"/>
</dbReference>
<dbReference type="InterPro" id="IPR004026">
    <property type="entry name" value="Ada_DNA_repair_Zn-bd"/>
</dbReference>
<dbReference type="AlphaFoldDB" id="A0A3N4MT34"/>
<dbReference type="GO" id="GO:0005737">
    <property type="term" value="C:cytoplasm"/>
    <property type="evidence" value="ECO:0007669"/>
    <property type="project" value="UniProtKB-SubCell"/>
</dbReference>
<dbReference type="Pfam" id="PF02870">
    <property type="entry name" value="Methyltransf_1N"/>
    <property type="match status" value="1"/>
</dbReference>
<dbReference type="InterPro" id="IPR036217">
    <property type="entry name" value="MethylDNA_cys_MeTrfase_DNAb"/>
</dbReference>
<dbReference type="Gene3D" id="1.10.10.10">
    <property type="entry name" value="Winged helix-like DNA-binding domain superfamily/Winged helix DNA-binding domain"/>
    <property type="match status" value="1"/>
</dbReference>
<keyword evidence="5 12" id="KW-0808">Transferase</keyword>
<evidence type="ECO:0000256" key="7">
    <source>
        <dbReference type="ARBA" id="ARBA00023015"/>
    </source>
</evidence>
<keyword evidence="9" id="KW-0804">Transcription</keyword>
<keyword evidence="14" id="KW-0479">Metal-binding</keyword>
<feature type="domain" description="HTH araC/xylS-type" evidence="15">
    <location>
        <begin position="104"/>
        <end position="177"/>
    </location>
</feature>
<keyword evidence="7" id="KW-0805">Transcription regulation</keyword>
<feature type="active site" description="Nucleophile; methyl group acceptor from either O6-methylguanine or O4-methylthymine" evidence="13">
    <location>
        <position position="314"/>
    </location>
</feature>
<dbReference type="InterPro" id="IPR008332">
    <property type="entry name" value="MethylG_MeTrfase_N"/>
</dbReference>
<gene>
    <name evidence="16" type="ORF">EG028_03650</name>
</gene>
<dbReference type="RefSeq" id="WP_120515571.1">
    <property type="nucleotide sequence ID" value="NZ_QXZY01000003.1"/>
</dbReference>
<keyword evidence="6 12" id="KW-0227">DNA damage</keyword>
<evidence type="ECO:0000256" key="12">
    <source>
        <dbReference type="HAMAP-Rule" id="MF_00772"/>
    </source>
</evidence>
<dbReference type="GO" id="GO:0003700">
    <property type="term" value="F:DNA-binding transcription factor activity"/>
    <property type="evidence" value="ECO:0007669"/>
    <property type="project" value="InterPro"/>
</dbReference>
<comment type="cofactor">
    <cofactor evidence="14">
        <name>Zn(2+)</name>
        <dbReference type="ChEBI" id="CHEBI:29105"/>
    </cofactor>
    <text evidence="14">Binds 1 zinc ion per subunit.</text>
</comment>
<keyword evidence="4 12" id="KW-0489">Methyltransferase</keyword>
<evidence type="ECO:0000256" key="3">
    <source>
        <dbReference type="ARBA" id="ARBA00022490"/>
    </source>
</evidence>
<comment type="subcellular location">
    <subcellularLocation>
        <location evidence="12">Cytoplasm</location>
    </subcellularLocation>
</comment>
<dbReference type="SUPFAM" id="SSF46767">
    <property type="entry name" value="Methylated DNA-protein cysteine methyltransferase, C-terminal domain"/>
    <property type="match status" value="1"/>
</dbReference>
<comment type="function">
    <text evidence="12">Involved in the cellular defense against the biological effects of O6-methylguanine (O6-MeG) and O4-methylthymine (O4-MeT) in DNA. Repairs the methylated nucleobase in DNA by stoichiometrically transferring the methyl group to a cysteine residue in the enzyme. This is a suicide reaction: the enzyme is irreversibly inactivated.</text>
</comment>
<keyword evidence="8" id="KW-0010">Activator</keyword>
<proteinExistence type="inferred from homology"/>
<evidence type="ECO:0000256" key="10">
    <source>
        <dbReference type="ARBA" id="ARBA00023204"/>
    </source>
</evidence>
<dbReference type="GO" id="GO:0043565">
    <property type="term" value="F:sequence-specific DNA binding"/>
    <property type="evidence" value="ECO:0007669"/>
    <property type="project" value="InterPro"/>
</dbReference>
<dbReference type="Pfam" id="PF01035">
    <property type="entry name" value="DNA_binding_1"/>
    <property type="match status" value="1"/>
</dbReference>
<name>A0A3N4MT34_9BACT</name>
<feature type="active site" description="Nucleophile; methyl group acceptor from methylphosphotriester" evidence="13">
    <location>
        <position position="33"/>
    </location>
</feature>
<dbReference type="GO" id="GO:0032259">
    <property type="term" value="P:methylation"/>
    <property type="evidence" value="ECO:0007669"/>
    <property type="project" value="UniProtKB-KW"/>
</dbReference>
<dbReference type="CDD" id="cd06445">
    <property type="entry name" value="ATase"/>
    <property type="match status" value="1"/>
</dbReference>
<dbReference type="Pfam" id="PF02805">
    <property type="entry name" value="Ada_Zn_binding"/>
    <property type="match status" value="1"/>
</dbReference>
<feature type="binding site" evidence="14">
    <location>
        <position position="67"/>
    </location>
    <ligand>
        <name>Zn(2+)</name>
        <dbReference type="ChEBI" id="CHEBI:29105"/>
    </ligand>
</feature>
<dbReference type="InterPro" id="IPR036631">
    <property type="entry name" value="MGMT_N_sf"/>
</dbReference>
<feature type="binding site" evidence="14">
    <location>
        <position position="64"/>
    </location>
    <ligand>
        <name>Zn(2+)</name>
        <dbReference type="ChEBI" id="CHEBI:29105"/>
    </ligand>
</feature>
<dbReference type="GO" id="GO:0003908">
    <property type="term" value="F:methylated-DNA-[protein]-cysteine S-methyltransferase activity"/>
    <property type="evidence" value="ECO:0007669"/>
    <property type="project" value="UniProtKB-UniRule"/>
</dbReference>
<evidence type="ECO:0000256" key="11">
    <source>
        <dbReference type="ARBA" id="ARBA00049348"/>
    </source>
</evidence>
<comment type="similarity">
    <text evidence="2 12">Belongs to the MGMT family.</text>
</comment>
<dbReference type="Gene3D" id="1.10.10.60">
    <property type="entry name" value="Homeodomain-like"/>
    <property type="match status" value="1"/>
</dbReference>
<comment type="catalytic activity">
    <reaction evidence="11 12">
        <text>a 6-O-methyl-2'-deoxyguanosine in DNA + L-cysteinyl-[protein] = S-methyl-L-cysteinyl-[protein] + a 2'-deoxyguanosine in DNA</text>
        <dbReference type="Rhea" id="RHEA:24000"/>
        <dbReference type="Rhea" id="RHEA-COMP:10131"/>
        <dbReference type="Rhea" id="RHEA-COMP:10132"/>
        <dbReference type="Rhea" id="RHEA-COMP:11367"/>
        <dbReference type="Rhea" id="RHEA-COMP:11368"/>
        <dbReference type="ChEBI" id="CHEBI:29950"/>
        <dbReference type="ChEBI" id="CHEBI:82612"/>
        <dbReference type="ChEBI" id="CHEBI:85445"/>
        <dbReference type="ChEBI" id="CHEBI:85448"/>
        <dbReference type="EC" id="2.1.1.63"/>
    </reaction>
</comment>
<feature type="binding site" evidence="14">
    <location>
        <position position="33"/>
    </location>
    <ligand>
        <name>Zn(2+)</name>
        <dbReference type="ChEBI" id="CHEBI:29105"/>
    </ligand>
</feature>
<dbReference type="InterPro" id="IPR016221">
    <property type="entry name" value="Bifunct_regulatory_prot_Ada"/>
</dbReference>
<dbReference type="InterPro" id="IPR014048">
    <property type="entry name" value="MethylDNA_cys_MeTrfase_DNA-bd"/>
</dbReference>
<dbReference type="SUPFAM" id="SSF53155">
    <property type="entry name" value="Methylated DNA-protein cysteine methyltransferase domain"/>
    <property type="match status" value="1"/>
</dbReference>
<dbReference type="PROSITE" id="PS01124">
    <property type="entry name" value="HTH_ARAC_FAMILY_2"/>
    <property type="match status" value="1"/>
</dbReference>
<evidence type="ECO:0000313" key="17">
    <source>
        <dbReference type="Proteomes" id="UP000279089"/>
    </source>
</evidence>
<evidence type="ECO:0000256" key="2">
    <source>
        <dbReference type="ARBA" id="ARBA00008711"/>
    </source>
</evidence>
<protein>
    <recommendedName>
        <fullName evidence="12">Methylated-DNA--protein-cysteine methyltransferase</fullName>
        <ecNumber evidence="12">2.1.1.63</ecNumber>
    </recommendedName>
    <alternativeName>
        <fullName evidence="12">6-O-methylguanine-DNA methyltransferase</fullName>
        <shortName evidence="12">MGMT</shortName>
    </alternativeName>
    <alternativeName>
        <fullName evidence="12">O-6-methylguanine-DNA-alkyltransferase</fullName>
    </alternativeName>
</protein>
<evidence type="ECO:0000256" key="8">
    <source>
        <dbReference type="ARBA" id="ARBA00023159"/>
    </source>
</evidence>
<organism evidence="16 17">
    <name type="scientific">Chitinophaga barathri</name>
    <dbReference type="NCBI Taxonomy" id="1647451"/>
    <lineage>
        <taxon>Bacteria</taxon>
        <taxon>Pseudomonadati</taxon>
        <taxon>Bacteroidota</taxon>
        <taxon>Chitinophagia</taxon>
        <taxon>Chitinophagales</taxon>
        <taxon>Chitinophagaceae</taxon>
        <taxon>Chitinophaga</taxon>
    </lineage>
</organism>
<dbReference type="InterPro" id="IPR018060">
    <property type="entry name" value="HTH_AraC"/>
</dbReference>
<dbReference type="PANTHER" id="PTHR10815:SF5">
    <property type="entry name" value="METHYLATED-DNA--PROTEIN-CYSTEINE METHYLTRANSFERASE"/>
    <property type="match status" value="1"/>
</dbReference>
<sequence>MLTNEVMYKALVDKDVSYEGSFIAAVKTTGIFCRPTCTARKPKPENVEFFKTTQEAILKGYRPCKVCSPLGKFGETPEEIRSILSELEADPSLKFKDWDLLQRGVEPSMIRRWFLKNHGITFQAYQRMFRINSAFQKIQQGEAVTSAAFDAGYESLSGFTDSFKSVFGVSPSNSKDKQVINIKRLETPLGTMFAGAVEKGICLLEFSNRKRLETELKDLSKRLNANVIQGANKHFDQLERELEEYFDGKRKTFTVPLFMPGTDFQQTVWEKLQTIPYGDTRSYKQQAAAIDKPEAVRAVGNANGMNRISIIVPCHRVIGEDGSLTGYGGGLLRKQWLLDFERKNQ</sequence>
<evidence type="ECO:0000259" key="15">
    <source>
        <dbReference type="PROSITE" id="PS01124"/>
    </source>
</evidence>
<evidence type="ECO:0000256" key="14">
    <source>
        <dbReference type="PIRSR" id="PIRSR000409-3"/>
    </source>
</evidence>
<dbReference type="InterPro" id="IPR009057">
    <property type="entry name" value="Homeodomain-like_sf"/>
</dbReference>
<dbReference type="SMART" id="SM00342">
    <property type="entry name" value="HTH_ARAC"/>
    <property type="match status" value="1"/>
</dbReference>
<comment type="catalytic activity">
    <reaction evidence="1 12">
        <text>a 4-O-methyl-thymidine in DNA + L-cysteinyl-[protein] = a thymidine in DNA + S-methyl-L-cysteinyl-[protein]</text>
        <dbReference type="Rhea" id="RHEA:53428"/>
        <dbReference type="Rhea" id="RHEA-COMP:10131"/>
        <dbReference type="Rhea" id="RHEA-COMP:10132"/>
        <dbReference type="Rhea" id="RHEA-COMP:13555"/>
        <dbReference type="Rhea" id="RHEA-COMP:13556"/>
        <dbReference type="ChEBI" id="CHEBI:29950"/>
        <dbReference type="ChEBI" id="CHEBI:82612"/>
        <dbReference type="ChEBI" id="CHEBI:137386"/>
        <dbReference type="ChEBI" id="CHEBI:137387"/>
        <dbReference type="EC" id="2.1.1.63"/>
    </reaction>
</comment>
<comment type="caution">
    <text evidence="16">The sequence shown here is derived from an EMBL/GenBank/DDBJ whole genome shotgun (WGS) entry which is preliminary data.</text>
</comment>
<evidence type="ECO:0000256" key="13">
    <source>
        <dbReference type="PIRSR" id="PIRSR000409-1"/>
    </source>
</evidence>
<keyword evidence="17" id="KW-1185">Reference proteome</keyword>
<accession>A0A3N4MT34</accession>
<dbReference type="Gene3D" id="3.40.10.10">
    <property type="entry name" value="DNA Methylphosphotriester Repair Domain"/>
    <property type="match status" value="1"/>
</dbReference>
<dbReference type="EC" id="2.1.1.63" evidence="12"/>
<evidence type="ECO:0000313" key="16">
    <source>
        <dbReference type="EMBL" id="RPD42689.1"/>
    </source>
</evidence>
<dbReference type="PIRSF" id="PIRSF000409">
    <property type="entry name" value="Ada"/>
    <property type="match status" value="1"/>
</dbReference>
<dbReference type="InterPro" id="IPR001497">
    <property type="entry name" value="MethylDNA_cys_MeTrfase_AS"/>
</dbReference>
<dbReference type="FunFam" id="1.10.10.10:FF:000214">
    <property type="entry name" value="Methylated-DNA--protein-cysteine methyltransferase"/>
    <property type="match status" value="1"/>
</dbReference>
<dbReference type="GO" id="GO:0008270">
    <property type="term" value="F:zinc ion binding"/>
    <property type="evidence" value="ECO:0007669"/>
    <property type="project" value="InterPro"/>
</dbReference>
<dbReference type="InterPro" id="IPR023546">
    <property type="entry name" value="MGMT"/>
</dbReference>
<dbReference type="Pfam" id="PF12833">
    <property type="entry name" value="HTH_18"/>
    <property type="match status" value="1"/>
</dbReference>
<comment type="miscellaneous">
    <text evidence="12">This enzyme catalyzes only one turnover and therefore is not strictly catalytic. According to one definition, an enzyme is a biocatalyst that acts repeatedly and over many reaction cycles.</text>
</comment>
<dbReference type="Gene3D" id="3.30.160.70">
    <property type="entry name" value="Methylated DNA-protein cysteine methyltransferase domain"/>
    <property type="match status" value="1"/>
</dbReference>
<dbReference type="PROSITE" id="PS00374">
    <property type="entry name" value="MGMT"/>
    <property type="match status" value="1"/>
</dbReference>
<evidence type="ECO:0000256" key="6">
    <source>
        <dbReference type="ARBA" id="ARBA00022763"/>
    </source>
</evidence>
<dbReference type="HAMAP" id="MF_00772">
    <property type="entry name" value="OGT"/>
    <property type="match status" value="1"/>
</dbReference>
<dbReference type="EMBL" id="RMBX01000002">
    <property type="protein sequence ID" value="RPD42689.1"/>
    <property type="molecule type" value="Genomic_DNA"/>
</dbReference>
<feature type="binding site" evidence="14">
    <location>
        <position position="37"/>
    </location>
    <ligand>
        <name>Zn(2+)</name>
        <dbReference type="ChEBI" id="CHEBI:29105"/>
    </ligand>
</feature>
<feature type="active site" description="Nucleophile; methyl group acceptor" evidence="12">
    <location>
        <position position="314"/>
    </location>
</feature>
<dbReference type="GO" id="GO:0006307">
    <property type="term" value="P:DNA alkylation repair"/>
    <property type="evidence" value="ECO:0007669"/>
    <property type="project" value="UniProtKB-UniRule"/>
</dbReference>
<dbReference type="SUPFAM" id="SSF57884">
    <property type="entry name" value="Ada DNA repair protein, N-terminal domain (N-Ada 10)"/>
    <property type="match status" value="1"/>
</dbReference>
<dbReference type="InterPro" id="IPR036388">
    <property type="entry name" value="WH-like_DNA-bd_sf"/>
</dbReference>
<evidence type="ECO:0000256" key="9">
    <source>
        <dbReference type="ARBA" id="ARBA00023163"/>
    </source>
</evidence>
<keyword evidence="10 12" id="KW-0234">DNA repair</keyword>
<evidence type="ECO:0000256" key="4">
    <source>
        <dbReference type="ARBA" id="ARBA00022603"/>
    </source>
</evidence>
<dbReference type="PANTHER" id="PTHR10815">
    <property type="entry name" value="METHYLATED-DNA--PROTEIN-CYSTEINE METHYLTRANSFERASE"/>
    <property type="match status" value="1"/>
</dbReference>
<keyword evidence="3 12" id="KW-0963">Cytoplasm</keyword>
<evidence type="ECO:0000256" key="5">
    <source>
        <dbReference type="ARBA" id="ARBA00022679"/>
    </source>
</evidence>
<keyword evidence="14" id="KW-0862">Zinc</keyword>
<dbReference type="SUPFAM" id="SSF46689">
    <property type="entry name" value="Homeodomain-like"/>
    <property type="match status" value="1"/>
</dbReference>
<dbReference type="NCBIfam" id="TIGR00589">
    <property type="entry name" value="ogt"/>
    <property type="match status" value="1"/>
</dbReference>
<dbReference type="OrthoDB" id="9802228at2"/>
<dbReference type="InterPro" id="IPR035451">
    <property type="entry name" value="Ada-like_dom_sf"/>
</dbReference>
<evidence type="ECO:0000256" key="1">
    <source>
        <dbReference type="ARBA" id="ARBA00001286"/>
    </source>
</evidence>